<sequence>MSNAAAIEAAFGGDLPPGITGTNERSTILVANLNPDRIDEDKLFNLFSIYG</sequence>
<evidence type="ECO:0000313" key="1">
    <source>
        <dbReference type="EMBL" id="MCI58865.1"/>
    </source>
</evidence>
<evidence type="ECO:0000313" key="2">
    <source>
        <dbReference type="Proteomes" id="UP000265520"/>
    </source>
</evidence>
<comment type="caution">
    <text evidence="1">The sequence shown here is derived from an EMBL/GenBank/DDBJ whole genome shotgun (WGS) entry which is preliminary data.</text>
</comment>
<organism evidence="1 2">
    <name type="scientific">Trifolium medium</name>
    <dbReference type="NCBI Taxonomy" id="97028"/>
    <lineage>
        <taxon>Eukaryota</taxon>
        <taxon>Viridiplantae</taxon>
        <taxon>Streptophyta</taxon>
        <taxon>Embryophyta</taxon>
        <taxon>Tracheophyta</taxon>
        <taxon>Spermatophyta</taxon>
        <taxon>Magnoliopsida</taxon>
        <taxon>eudicotyledons</taxon>
        <taxon>Gunneridae</taxon>
        <taxon>Pentapetalae</taxon>
        <taxon>rosids</taxon>
        <taxon>fabids</taxon>
        <taxon>Fabales</taxon>
        <taxon>Fabaceae</taxon>
        <taxon>Papilionoideae</taxon>
        <taxon>50 kb inversion clade</taxon>
        <taxon>NPAAA clade</taxon>
        <taxon>Hologalegina</taxon>
        <taxon>IRL clade</taxon>
        <taxon>Trifolieae</taxon>
        <taxon>Trifolium</taxon>
    </lineage>
</organism>
<accession>A0A392TG24</accession>
<keyword evidence="2" id="KW-1185">Reference proteome</keyword>
<feature type="non-terminal residue" evidence="1">
    <location>
        <position position="51"/>
    </location>
</feature>
<dbReference type="Gene3D" id="3.30.70.330">
    <property type="match status" value="1"/>
</dbReference>
<dbReference type="InterPro" id="IPR012677">
    <property type="entry name" value="Nucleotide-bd_a/b_plait_sf"/>
</dbReference>
<dbReference type="Pfam" id="PF13893">
    <property type="entry name" value="RRM_5"/>
    <property type="match status" value="1"/>
</dbReference>
<protein>
    <submittedName>
        <fullName evidence="1">Polypyrimidine tract-binding protein</fullName>
    </submittedName>
</protein>
<reference evidence="1 2" key="1">
    <citation type="journal article" date="2018" name="Front. Plant Sci.">
        <title>Red Clover (Trifolium pratense) and Zigzag Clover (T. medium) - A Picture of Genomic Similarities and Differences.</title>
        <authorList>
            <person name="Dluhosova J."/>
            <person name="Istvanek J."/>
            <person name="Nedelnik J."/>
            <person name="Repkova J."/>
        </authorList>
    </citation>
    <scope>NUCLEOTIDE SEQUENCE [LARGE SCALE GENOMIC DNA]</scope>
    <source>
        <strain evidence="2">cv. 10/8</strain>
        <tissue evidence="1">Leaf</tissue>
    </source>
</reference>
<proteinExistence type="predicted"/>
<dbReference type="Proteomes" id="UP000265520">
    <property type="component" value="Unassembled WGS sequence"/>
</dbReference>
<dbReference type="AlphaFoldDB" id="A0A392TG24"/>
<dbReference type="InterPro" id="IPR035979">
    <property type="entry name" value="RBD_domain_sf"/>
</dbReference>
<dbReference type="EMBL" id="LXQA010553013">
    <property type="protein sequence ID" value="MCI58865.1"/>
    <property type="molecule type" value="Genomic_DNA"/>
</dbReference>
<name>A0A392TG24_9FABA</name>
<dbReference type="SUPFAM" id="SSF54928">
    <property type="entry name" value="RNA-binding domain, RBD"/>
    <property type="match status" value="1"/>
</dbReference>
<dbReference type="GO" id="GO:0003676">
    <property type="term" value="F:nucleic acid binding"/>
    <property type="evidence" value="ECO:0007669"/>
    <property type="project" value="InterPro"/>
</dbReference>